<dbReference type="InterPro" id="IPR023011">
    <property type="entry name" value="ATP_synth_F0_asu_AS"/>
</dbReference>
<keyword evidence="9 11" id="KW-0472">Membrane</keyword>
<dbReference type="RefSeq" id="WP_033100402.1">
    <property type="nucleotide sequence ID" value="NZ_JACEIP010000003.1"/>
</dbReference>
<feature type="transmembrane region" description="Helical" evidence="11">
    <location>
        <begin position="204"/>
        <end position="227"/>
    </location>
</feature>
<keyword evidence="7 11" id="KW-1133">Transmembrane helix</keyword>
<dbReference type="EMBL" id="JACEIP010000003">
    <property type="protein sequence ID" value="MBA4541841.1"/>
    <property type="molecule type" value="Genomic_DNA"/>
</dbReference>
<reference evidence="13 14" key="1">
    <citation type="submission" date="2020-07" db="EMBL/GenBank/DDBJ databases">
        <authorList>
            <person name="Feng H."/>
        </authorList>
    </citation>
    <scope>NUCLEOTIDE SEQUENCE [LARGE SCALE GENOMIC DNA]</scope>
    <source>
        <strain evidence="14">s-11</strain>
    </source>
</reference>
<dbReference type="PANTHER" id="PTHR42823:SF3">
    <property type="entry name" value="ATP SYNTHASE SUBUNIT A, CHLOROPLASTIC"/>
    <property type="match status" value="1"/>
</dbReference>
<comment type="caution">
    <text evidence="13">The sequence shown here is derived from an EMBL/GenBank/DDBJ whole genome shotgun (WGS) entry which is preliminary data.</text>
</comment>
<comment type="subcellular location">
    <subcellularLocation>
        <location evidence="11 12">Cell membrane</location>
        <topology evidence="11 12">Multi-pass membrane protein</topology>
    </subcellularLocation>
    <subcellularLocation>
        <location evidence="1">Membrane</location>
        <topology evidence="1">Multi-pass membrane protein</topology>
    </subcellularLocation>
</comment>
<dbReference type="GO" id="GO:0005886">
    <property type="term" value="C:plasma membrane"/>
    <property type="evidence" value="ECO:0007669"/>
    <property type="project" value="UniProtKB-SubCell"/>
</dbReference>
<dbReference type="InterPro" id="IPR035908">
    <property type="entry name" value="F0_ATP_A_sf"/>
</dbReference>
<evidence type="ECO:0000313" key="14">
    <source>
        <dbReference type="Proteomes" id="UP000530514"/>
    </source>
</evidence>
<keyword evidence="5 11" id="KW-0812">Transmembrane</keyword>
<dbReference type="InterPro" id="IPR000568">
    <property type="entry name" value="ATP_synth_F0_asu"/>
</dbReference>
<dbReference type="PANTHER" id="PTHR42823">
    <property type="entry name" value="ATP SYNTHASE SUBUNIT A, CHLOROPLASTIC"/>
    <property type="match status" value="1"/>
</dbReference>
<evidence type="ECO:0000256" key="9">
    <source>
        <dbReference type="ARBA" id="ARBA00023136"/>
    </source>
</evidence>
<dbReference type="OrthoDB" id="9789241at2"/>
<evidence type="ECO:0000256" key="7">
    <source>
        <dbReference type="ARBA" id="ARBA00022989"/>
    </source>
</evidence>
<dbReference type="Proteomes" id="UP000530514">
    <property type="component" value="Unassembled WGS sequence"/>
</dbReference>
<evidence type="ECO:0000256" key="11">
    <source>
        <dbReference type="HAMAP-Rule" id="MF_01393"/>
    </source>
</evidence>
<keyword evidence="14" id="KW-1185">Reference proteome</keyword>
<keyword evidence="8 11" id="KW-0406">Ion transport</keyword>
<evidence type="ECO:0000256" key="4">
    <source>
        <dbReference type="ARBA" id="ARBA00022547"/>
    </source>
</evidence>
<dbReference type="HAMAP" id="MF_01393">
    <property type="entry name" value="ATP_synth_a_bact"/>
    <property type="match status" value="1"/>
</dbReference>
<keyword evidence="3 11" id="KW-0813">Transport</keyword>
<dbReference type="InterPro" id="IPR045082">
    <property type="entry name" value="ATP_syn_F0_a_bact/chloroplast"/>
</dbReference>
<accession>A0A7W1X880</accession>
<keyword evidence="11" id="KW-1003">Cell membrane</keyword>
<dbReference type="PRINTS" id="PR00123">
    <property type="entry name" value="ATPASEA"/>
</dbReference>
<sequence length="235" mass="26538">MENTPKLTFHLAGLPITFDVTVMIGTTVTCVAVFLIAWLATRRRALVPSGIQNVVEMLVEFTRGLVRSNLDAKTSEKFYSFAFTLFFYLLIANQLGLMFNIVTESDHVSAAWWKSPTADINGPLAMAFVITIVAHFLGIRKSPKKYGAHYFQPFWWMFPLHLIDEIAKPLTHGMRLWANIFAGEVLVFVLLKAAWVGIPLNVIWIGYSVFVGIIQAYVFTILAMVYMSQKLSTDH</sequence>
<evidence type="ECO:0000256" key="6">
    <source>
        <dbReference type="ARBA" id="ARBA00022781"/>
    </source>
</evidence>
<evidence type="ECO:0000256" key="8">
    <source>
        <dbReference type="ARBA" id="ARBA00023065"/>
    </source>
</evidence>
<dbReference type="PROSITE" id="PS00449">
    <property type="entry name" value="ATPASE_A"/>
    <property type="match status" value="1"/>
</dbReference>
<proteinExistence type="inferred from homology"/>
<dbReference type="Pfam" id="PF00119">
    <property type="entry name" value="ATP-synt_A"/>
    <property type="match status" value="1"/>
</dbReference>
<keyword evidence="4 11" id="KW-0138">CF(0)</keyword>
<feature type="transmembrane region" description="Helical" evidence="11">
    <location>
        <begin position="122"/>
        <end position="139"/>
    </location>
</feature>
<dbReference type="GO" id="GO:0045259">
    <property type="term" value="C:proton-transporting ATP synthase complex"/>
    <property type="evidence" value="ECO:0007669"/>
    <property type="project" value="UniProtKB-KW"/>
</dbReference>
<dbReference type="GO" id="GO:0042777">
    <property type="term" value="P:proton motive force-driven plasma membrane ATP synthesis"/>
    <property type="evidence" value="ECO:0007669"/>
    <property type="project" value="TreeGrafter"/>
</dbReference>
<evidence type="ECO:0000256" key="1">
    <source>
        <dbReference type="ARBA" id="ARBA00004141"/>
    </source>
</evidence>
<evidence type="ECO:0000256" key="12">
    <source>
        <dbReference type="RuleBase" id="RU000483"/>
    </source>
</evidence>
<feature type="transmembrane region" description="Helical" evidence="11">
    <location>
        <begin position="176"/>
        <end position="198"/>
    </location>
</feature>
<feature type="transmembrane region" description="Helical" evidence="11">
    <location>
        <begin position="78"/>
        <end position="102"/>
    </location>
</feature>
<gene>
    <name evidence="11 13" type="primary">atpB</name>
    <name evidence="13" type="ORF">H1164_02845</name>
</gene>
<dbReference type="Gene3D" id="1.20.120.220">
    <property type="entry name" value="ATP synthase, F0 complex, subunit A"/>
    <property type="match status" value="1"/>
</dbReference>
<keyword evidence="10 11" id="KW-0066">ATP synthesis</keyword>
<dbReference type="CDD" id="cd00310">
    <property type="entry name" value="ATP-synt_Fo_a_6"/>
    <property type="match status" value="1"/>
</dbReference>
<evidence type="ECO:0000256" key="5">
    <source>
        <dbReference type="ARBA" id="ARBA00022692"/>
    </source>
</evidence>
<evidence type="ECO:0000256" key="2">
    <source>
        <dbReference type="ARBA" id="ARBA00006810"/>
    </source>
</evidence>
<dbReference type="NCBIfam" id="TIGR01131">
    <property type="entry name" value="ATP_synt_6_or_A"/>
    <property type="match status" value="1"/>
</dbReference>
<name>A0A7W1X880_9BACL</name>
<dbReference type="GO" id="GO:0046933">
    <property type="term" value="F:proton-transporting ATP synthase activity, rotational mechanism"/>
    <property type="evidence" value="ECO:0007669"/>
    <property type="project" value="UniProtKB-UniRule"/>
</dbReference>
<evidence type="ECO:0000313" key="13">
    <source>
        <dbReference type="EMBL" id="MBA4541841.1"/>
    </source>
</evidence>
<keyword evidence="6 11" id="KW-0375">Hydrogen ion transport</keyword>
<protein>
    <recommendedName>
        <fullName evidence="11 12">ATP synthase subunit a</fullName>
    </recommendedName>
    <alternativeName>
        <fullName evidence="11">ATP synthase F0 sector subunit a</fullName>
    </alternativeName>
    <alternativeName>
        <fullName evidence="11">F-ATPase subunit 6</fullName>
    </alternativeName>
</protein>
<dbReference type="SUPFAM" id="SSF81336">
    <property type="entry name" value="F1F0 ATP synthase subunit A"/>
    <property type="match status" value="1"/>
</dbReference>
<evidence type="ECO:0000256" key="10">
    <source>
        <dbReference type="ARBA" id="ARBA00023310"/>
    </source>
</evidence>
<organism evidence="13 14">
    <name type="scientific">Thermoactinomyces daqus</name>
    <dbReference type="NCBI Taxonomy" id="1329516"/>
    <lineage>
        <taxon>Bacteria</taxon>
        <taxon>Bacillati</taxon>
        <taxon>Bacillota</taxon>
        <taxon>Bacilli</taxon>
        <taxon>Bacillales</taxon>
        <taxon>Thermoactinomycetaceae</taxon>
        <taxon>Thermoactinomyces</taxon>
    </lineage>
</organism>
<dbReference type="AlphaFoldDB" id="A0A7W1X880"/>
<feature type="transmembrane region" description="Helical" evidence="11">
    <location>
        <begin position="20"/>
        <end position="40"/>
    </location>
</feature>
<evidence type="ECO:0000256" key="3">
    <source>
        <dbReference type="ARBA" id="ARBA00022448"/>
    </source>
</evidence>
<comment type="similarity">
    <text evidence="2 11 12">Belongs to the ATPase A chain family.</text>
</comment>
<comment type="function">
    <text evidence="11 12">Key component of the proton channel; it plays a direct role in the translocation of protons across the membrane.</text>
</comment>